<dbReference type="EMBL" id="JBHEZY010000039">
    <property type="protein sequence ID" value="MFC1436565.1"/>
    <property type="molecule type" value="Genomic_DNA"/>
</dbReference>
<sequence>MTMAMPLVMFLGVVVFLMVRSGELRAWQVVLVGLFGFYLAKTHMADPIVGAVAWLLTGLTHTY</sequence>
<accession>A0ABV6XE67</accession>
<protein>
    <submittedName>
        <fullName evidence="1">Uncharacterized protein</fullName>
    </submittedName>
</protein>
<gene>
    <name evidence="1" type="ORF">ACEZDB_38630</name>
</gene>
<comment type="caution">
    <text evidence="1">The sequence shown here is derived from an EMBL/GenBank/DDBJ whole genome shotgun (WGS) entry which is preliminary data.</text>
</comment>
<reference evidence="1 2" key="1">
    <citation type="submission" date="2024-09" db="EMBL/GenBank/DDBJ databases">
        <authorList>
            <person name="Lee S.D."/>
        </authorList>
    </citation>
    <scope>NUCLEOTIDE SEQUENCE [LARGE SCALE GENOMIC DNA]</scope>
    <source>
        <strain evidence="1 2">N1-3</strain>
    </source>
</reference>
<proteinExistence type="predicted"/>
<evidence type="ECO:0000313" key="1">
    <source>
        <dbReference type="EMBL" id="MFC1436565.1"/>
    </source>
</evidence>
<dbReference type="RefSeq" id="WP_380560285.1">
    <property type="nucleotide sequence ID" value="NZ_JBHEZY010000039.1"/>
</dbReference>
<organism evidence="1 2">
    <name type="scientific">Streptacidiphilus alkalitolerans</name>
    <dbReference type="NCBI Taxonomy" id="3342712"/>
    <lineage>
        <taxon>Bacteria</taxon>
        <taxon>Bacillati</taxon>
        <taxon>Actinomycetota</taxon>
        <taxon>Actinomycetes</taxon>
        <taxon>Kitasatosporales</taxon>
        <taxon>Streptomycetaceae</taxon>
        <taxon>Streptacidiphilus</taxon>
    </lineage>
</organism>
<evidence type="ECO:0000313" key="2">
    <source>
        <dbReference type="Proteomes" id="UP001592530"/>
    </source>
</evidence>
<name>A0ABV6XE67_9ACTN</name>
<dbReference type="Proteomes" id="UP001592530">
    <property type="component" value="Unassembled WGS sequence"/>
</dbReference>